<comment type="caution">
    <text evidence="5">The sequence shown here is derived from an EMBL/GenBank/DDBJ whole genome shotgun (WGS) entry which is preliminary data.</text>
</comment>
<dbReference type="SUPFAM" id="SSF46894">
    <property type="entry name" value="C-terminal effector domain of the bipartite response regulators"/>
    <property type="match status" value="1"/>
</dbReference>
<keyword evidence="1" id="KW-0805">Transcription regulation</keyword>
<sequence length="839" mass="90100">MTSRDELFLSAVDVLQSGRSLDIEGEHGSGRTHFLARVGHYFTTLGWKVITVTGITAFARTPLVALAIAGITEAQDSRPSAIPATVRALADAVTPGRTLIVVDDWDALDEYSGGVIRAVQTQRAVPVLSSRLIHRSRQMPVLPMGAFTTTYEMRMPPMGYGELEAALEHLAGFRIEAGTLSRVFAKSGGNIGLAAAVVDAARRAGRLTVDGGVAHARGTLWSHELRLMTEVILQPLDDEAIEALEVLSLLGPVDTATAGAAIGIEQIAELEGRAFVDIIDVGGTRMVSVHPPLLVEHFRHDSLAGRRAQLLARIDDVLAAAPTIDDAPVTPRDSAMFVRLVHEQTRRRTLQAREAWRTAPSLASATDLLLALEVDGAHDPDELESLIGAAHGLDGTEREKAEWDAARGVVRAVRGGDPAGALFDLRRRAATMPREGALLLARAAELESSFLTVPDTDPVAGADGEGVSESARAAVLRARAFWMLVRGRVGDAETVLDELRASDAPQDATVDALAVFAHIVADRRTLADEIARRGLAEAQRAFDARGIRDYAYLCVLIAALDRRTLDAEHLLSESSFLGLPSPYPPLSFIGLKTLAASLAARRGHRALMEQTLADIDAEGLGDGPFPGQATGIVYARIAEIEEGTLAAAEICVQTGDELVERGALLSAAYAYLDALEYDPAPARWERVAARVEAVDAPAIARHAAFLRAVIERDVETALATLHDLERDDLLRDAAHAADLALRAWADDDDIDAHERVRTLRDRLRKDAGDSLAPVTVVLTRREREIAEMVAAGLSNAVIAEALVLSVRTVESHVNRLLRKTGLARRQDVKAYLLAHGSTA</sequence>
<keyword evidence="3" id="KW-0804">Transcription</keyword>
<dbReference type="SUPFAM" id="SSF52540">
    <property type="entry name" value="P-loop containing nucleoside triphosphate hydrolases"/>
    <property type="match status" value="1"/>
</dbReference>
<dbReference type="InterPro" id="IPR027417">
    <property type="entry name" value="P-loop_NTPase"/>
</dbReference>
<dbReference type="PROSITE" id="PS00622">
    <property type="entry name" value="HTH_LUXR_1"/>
    <property type="match status" value="1"/>
</dbReference>
<name>A0ABW2ZTK8_9MICO</name>
<evidence type="ECO:0000256" key="1">
    <source>
        <dbReference type="ARBA" id="ARBA00023015"/>
    </source>
</evidence>
<dbReference type="Pfam" id="PF00196">
    <property type="entry name" value="GerE"/>
    <property type="match status" value="1"/>
</dbReference>
<dbReference type="InterPro" id="IPR016032">
    <property type="entry name" value="Sig_transdc_resp-reg_C-effctor"/>
</dbReference>
<dbReference type="Gene3D" id="1.10.10.10">
    <property type="entry name" value="Winged helix-like DNA-binding domain superfamily/Winged helix DNA-binding domain"/>
    <property type="match status" value="1"/>
</dbReference>
<dbReference type="RefSeq" id="WP_378753155.1">
    <property type="nucleotide sequence ID" value="NZ_JBHSSV010000013.1"/>
</dbReference>
<dbReference type="PROSITE" id="PS50043">
    <property type="entry name" value="HTH_LUXR_2"/>
    <property type="match status" value="1"/>
</dbReference>
<dbReference type="InterPro" id="IPR000792">
    <property type="entry name" value="Tscrpt_reg_LuxR_C"/>
</dbReference>
<feature type="domain" description="HTH luxR-type" evidence="4">
    <location>
        <begin position="771"/>
        <end position="836"/>
    </location>
</feature>
<gene>
    <name evidence="5" type="ORF">ACFQZV_11930</name>
</gene>
<evidence type="ECO:0000256" key="2">
    <source>
        <dbReference type="ARBA" id="ARBA00023125"/>
    </source>
</evidence>
<dbReference type="PANTHER" id="PTHR44688:SF16">
    <property type="entry name" value="DNA-BINDING TRANSCRIPTIONAL ACTIVATOR DEVR_DOSR"/>
    <property type="match status" value="1"/>
</dbReference>
<keyword evidence="2" id="KW-0238">DNA-binding</keyword>
<evidence type="ECO:0000313" key="5">
    <source>
        <dbReference type="EMBL" id="MFD0782002.1"/>
    </source>
</evidence>
<accession>A0ABW2ZTK8</accession>
<dbReference type="EMBL" id="JBHTIM010000001">
    <property type="protein sequence ID" value="MFD0782002.1"/>
    <property type="molecule type" value="Genomic_DNA"/>
</dbReference>
<dbReference type="CDD" id="cd06170">
    <property type="entry name" value="LuxR_C_like"/>
    <property type="match status" value="1"/>
</dbReference>
<organism evidence="5 6">
    <name type="scientific">Microbacterium koreense</name>
    <dbReference type="NCBI Taxonomy" id="323761"/>
    <lineage>
        <taxon>Bacteria</taxon>
        <taxon>Bacillati</taxon>
        <taxon>Actinomycetota</taxon>
        <taxon>Actinomycetes</taxon>
        <taxon>Micrococcales</taxon>
        <taxon>Microbacteriaceae</taxon>
        <taxon>Microbacterium</taxon>
    </lineage>
</organism>
<dbReference type="PANTHER" id="PTHR44688">
    <property type="entry name" value="DNA-BINDING TRANSCRIPTIONAL ACTIVATOR DEVR_DOSR"/>
    <property type="match status" value="1"/>
</dbReference>
<keyword evidence="6" id="KW-1185">Reference proteome</keyword>
<evidence type="ECO:0000259" key="4">
    <source>
        <dbReference type="PROSITE" id="PS50043"/>
    </source>
</evidence>
<dbReference type="SMART" id="SM00421">
    <property type="entry name" value="HTH_LUXR"/>
    <property type="match status" value="1"/>
</dbReference>
<proteinExistence type="predicted"/>
<evidence type="ECO:0000256" key="3">
    <source>
        <dbReference type="ARBA" id="ARBA00023163"/>
    </source>
</evidence>
<dbReference type="InterPro" id="IPR036388">
    <property type="entry name" value="WH-like_DNA-bd_sf"/>
</dbReference>
<protein>
    <submittedName>
        <fullName evidence="5">Response regulator transcription factor</fullName>
    </submittedName>
</protein>
<reference evidence="6" key="1">
    <citation type="journal article" date="2019" name="Int. J. Syst. Evol. Microbiol.">
        <title>The Global Catalogue of Microorganisms (GCM) 10K type strain sequencing project: providing services to taxonomists for standard genome sequencing and annotation.</title>
        <authorList>
            <consortium name="The Broad Institute Genomics Platform"/>
            <consortium name="The Broad Institute Genome Sequencing Center for Infectious Disease"/>
            <person name="Wu L."/>
            <person name="Ma J."/>
        </authorList>
    </citation>
    <scope>NUCLEOTIDE SEQUENCE [LARGE SCALE GENOMIC DNA]</scope>
    <source>
        <strain evidence="6">CCUG 50754</strain>
    </source>
</reference>
<dbReference type="Proteomes" id="UP001597042">
    <property type="component" value="Unassembled WGS sequence"/>
</dbReference>
<dbReference type="PRINTS" id="PR00038">
    <property type="entry name" value="HTHLUXR"/>
</dbReference>
<evidence type="ECO:0000313" key="6">
    <source>
        <dbReference type="Proteomes" id="UP001597042"/>
    </source>
</evidence>